<evidence type="ECO:0000313" key="1">
    <source>
        <dbReference type="EMBL" id="JAF98845.1"/>
    </source>
</evidence>
<dbReference type="AlphaFoldDB" id="A0A0A9VUF8"/>
<accession>A0A0A9VUF8</accession>
<protein>
    <submittedName>
        <fullName evidence="1">Jerky protein-like protein</fullName>
    </submittedName>
</protein>
<organism evidence="1">
    <name type="scientific">Lygus hesperus</name>
    <name type="common">Western plant bug</name>
    <dbReference type="NCBI Taxonomy" id="30085"/>
    <lineage>
        <taxon>Eukaryota</taxon>
        <taxon>Metazoa</taxon>
        <taxon>Ecdysozoa</taxon>
        <taxon>Arthropoda</taxon>
        <taxon>Hexapoda</taxon>
        <taxon>Insecta</taxon>
        <taxon>Pterygota</taxon>
        <taxon>Neoptera</taxon>
        <taxon>Paraneoptera</taxon>
        <taxon>Hemiptera</taxon>
        <taxon>Heteroptera</taxon>
        <taxon>Panheteroptera</taxon>
        <taxon>Cimicomorpha</taxon>
        <taxon>Miridae</taxon>
        <taxon>Mirini</taxon>
        <taxon>Lygus</taxon>
    </lineage>
</organism>
<reference evidence="1" key="2">
    <citation type="submission" date="2014-07" db="EMBL/GenBank/DDBJ databases">
        <authorList>
            <person name="Hull J."/>
        </authorList>
    </citation>
    <scope>NUCLEOTIDE SEQUENCE</scope>
</reference>
<gene>
    <name evidence="1" type="primary">JRKL_2</name>
    <name evidence="1" type="ORF">CM83_33756</name>
</gene>
<dbReference type="EMBL" id="GBHO01044758">
    <property type="protein sequence ID" value="JAF98845.1"/>
    <property type="molecule type" value="Transcribed_RNA"/>
</dbReference>
<sequence>MVVVLLMFTDAKHKNSIKRPPVDISALARAIEEVKTQHSSLNEAAQTNGLSRRTLQRHFQKAKLEDEFTYENKCNYRRVFTDQDEEDLVRYLVQCSKMLCGLTRKSLARLAFGFAQRNGKLIPANWGSNGEAGRKFISDFLKRHGDVLSLRKPQPTSIGRAACFNRPVIDAFFLNLSGLFDRYEFGPEQIFNVDESGLSTVQVPPKIIAQKGTRNVGTIASAERGTNVTMIATINALGNSIPPVLVFPRVKYKDFMIHGAPTFLKNKVLKTLFFLLM</sequence>
<name>A0A0A9VUF8_LYGHE</name>
<reference evidence="1" key="1">
    <citation type="journal article" date="2014" name="PLoS ONE">
        <title>Transcriptome-Based Identification of ABC Transporters in the Western Tarnished Plant Bug Lygus hesperus.</title>
        <authorList>
            <person name="Hull J.J."/>
            <person name="Chaney K."/>
            <person name="Geib S.M."/>
            <person name="Fabrick J.A."/>
            <person name="Brent C.S."/>
            <person name="Walsh D."/>
            <person name="Lavine L.C."/>
        </authorList>
    </citation>
    <scope>NUCLEOTIDE SEQUENCE</scope>
</reference>
<proteinExistence type="predicted"/>